<name>A0ABN9Y139_9DINO</name>
<sequence>MATSRSRRVLFVGDSFLTYCNDLDVQVAALAAAAGIEGVEVEREVQGGAPLKALWHDTEARQRIAAGRYDIVVLQEDLPETDLATFREYARRFAGACAEAGAGMVLLAAWGYRRLGWISTEEIAQVGMAWKRAQSGRAVRLLSKDRAAALSTWPPSDIWPRRSSSPPSGTAAQRGSPAPRAAS</sequence>
<feature type="region of interest" description="Disordered" evidence="1">
    <location>
        <begin position="152"/>
        <end position="183"/>
    </location>
</feature>
<keyword evidence="3" id="KW-1185">Reference proteome</keyword>
<evidence type="ECO:0000313" key="2">
    <source>
        <dbReference type="EMBL" id="CAK0905970.1"/>
    </source>
</evidence>
<organism evidence="2 3">
    <name type="scientific">Prorocentrum cordatum</name>
    <dbReference type="NCBI Taxonomy" id="2364126"/>
    <lineage>
        <taxon>Eukaryota</taxon>
        <taxon>Sar</taxon>
        <taxon>Alveolata</taxon>
        <taxon>Dinophyceae</taxon>
        <taxon>Prorocentrales</taxon>
        <taxon>Prorocentraceae</taxon>
        <taxon>Prorocentrum</taxon>
    </lineage>
</organism>
<comment type="caution">
    <text evidence="2">The sequence shown here is derived from an EMBL/GenBank/DDBJ whole genome shotgun (WGS) entry which is preliminary data.</text>
</comment>
<feature type="compositionally biased region" description="Polar residues" evidence="1">
    <location>
        <begin position="162"/>
        <end position="173"/>
    </location>
</feature>
<dbReference type="EMBL" id="CAUYUJ010021629">
    <property type="protein sequence ID" value="CAK0905970.1"/>
    <property type="molecule type" value="Genomic_DNA"/>
</dbReference>
<gene>
    <name evidence="2" type="ORF">PCOR1329_LOCUS81493</name>
</gene>
<dbReference type="Proteomes" id="UP001189429">
    <property type="component" value="Unassembled WGS sequence"/>
</dbReference>
<reference evidence="2" key="1">
    <citation type="submission" date="2023-10" db="EMBL/GenBank/DDBJ databases">
        <authorList>
            <person name="Chen Y."/>
            <person name="Shah S."/>
            <person name="Dougan E. K."/>
            <person name="Thang M."/>
            <person name="Chan C."/>
        </authorList>
    </citation>
    <scope>NUCLEOTIDE SEQUENCE [LARGE SCALE GENOMIC DNA]</scope>
</reference>
<dbReference type="InterPro" id="IPR036514">
    <property type="entry name" value="SGNH_hydro_sf"/>
</dbReference>
<proteinExistence type="predicted"/>
<evidence type="ECO:0000256" key="1">
    <source>
        <dbReference type="SAM" id="MobiDB-lite"/>
    </source>
</evidence>
<dbReference type="Gene3D" id="3.40.50.1110">
    <property type="entry name" value="SGNH hydrolase"/>
    <property type="match status" value="1"/>
</dbReference>
<protein>
    <submittedName>
        <fullName evidence="2">Uncharacterized protein</fullName>
    </submittedName>
</protein>
<evidence type="ECO:0000313" key="3">
    <source>
        <dbReference type="Proteomes" id="UP001189429"/>
    </source>
</evidence>
<accession>A0ABN9Y139</accession>